<organism evidence="8 9">
    <name type="scientific">Plasmodium gallinaceum</name>
    <dbReference type="NCBI Taxonomy" id="5849"/>
    <lineage>
        <taxon>Eukaryota</taxon>
        <taxon>Sar</taxon>
        <taxon>Alveolata</taxon>
        <taxon>Apicomplexa</taxon>
        <taxon>Aconoidasida</taxon>
        <taxon>Haemosporida</taxon>
        <taxon>Plasmodiidae</taxon>
        <taxon>Plasmodium</taxon>
        <taxon>Plasmodium (Haemamoeba)</taxon>
    </lineage>
</organism>
<dbReference type="GO" id="GO:0032040">
    <property type="term" value="C:small-subunit processome"/>
    <property type="evidence" value="ECO:0007669"/>
    <property type="project" value="TreeGrafter"/>
</dbReference>
<dbReference type="AlphaFoldDB" id="A0A1J1H1P5"/>
<dbReference type="RefSeq" id="XP_028530260.1">
    <property type="nucleotide sequence ID" value="XM_028673848.1"/>
</dbReference>
<protein>
    <submittedName>
        <fullName evidence="8">U3 small nucleolar RNA-associated protein 6, putative</fullName>
    </submittedName>
</protein>
<dbReference type="GO" id="GO:0034388">
    <property type="term" value="C:Pwp2p-containing subcomplex of 90S preribosome"/>
    <property type="evidence" value="ECO:0007669"/>
    <property type="project" value="TreeGrafter"/>
</dbReference>
<evidence type="ECO:0000259" key="7">
    <source>
        <dbReference type="Pfam" id="PF08640"/>
    </source>
</evidence>
<dbReference type="PANTHER" id="PTHR23271">
    <property type="entry name" value="HEPATOCELLULAR CARCINOMA-ASSOCIATED ANTIGEN 66"/>
    <property type="match status" value="1"/>
</dbReference>
<feature type="compositionally biased region" description="Low complexity" evidence="6">
    <location>
        <begin position="298"/>
        <end position="321"/>
    </location>
</feature>
<feature type="region of interest" description="Disordered" evidence="6">
    <location>
        <begin position="718"/>
        <end position="878"/>
    </location>
</feature>
<feature type="domain" description="U3 small nucleolar RNA-associated protein 6 N-terminal" evidence="7">
    <location>
        <begin position="9"/>
        <end position="82"/>
    </location>
</feature>
<evidence type="ECO:0000256" key="1">
    <source>
        <dbReference type="ARBA" id="ARBA00004604"/>
    </source>
</evidence>
<dbReference type="PANTHER" id="PTHR23271:SF1">
    <property type="entry name" value="U3 SMALL NUCLEOLAR RNA-ASSOCIATED PROTEIN 6 HOMOLOG"/>
    <property type="match status" value="1"/>
</dbReference>
<reference evidence="8" key="1">
    <citation type="submission" date="2015-04" db="EMBL/GenBank/DDBJ databases">
        <authorList>
            <consortium name="Pathogen Informatics"/>
        </authorList>
    </citation>
    <scope>NUCLEOTIDE SEQUENCE [LARGE SCALE GENOMIC DNA]</scope>
    <source>
        <strain evidence="8">8A</strain>
    </source>
</reference>
<evidence type="ECO:0000256" key="6">
    <source>
        <dbReference type="SAM" id="MobiDB-lite"/>
    </source>
</evidence>
<feature type="coiled-coil region" evidence="5">
    <location>
        <begin position="113"/>
        <end position="140"/>
    </location>
</feature>
<feature type="compositionally biased region" description="Acidic residues" evidence="6">
    <location>
        <begin position="756"/>
        <end position="818"/>
    </location>
</feature>
<name>A0A1J1H1P5_PLAGA</name>
<dbReference type="InterPro" id="IPR013949">
    <property type="entry name" value="Utp6"/>
</dbReference>
<dbReference type="Proteomes" id="UP000220797">
    <property type="component" value="Unassembled WGS sequence"/>
</dbReference>
<dbReference type="GeneID" id="39733565"/>
<keyword evidence="9" id="KW-1185">Reference proteome</keyword>
<keyword evidence="4" id="KW-0539">Nucleus</keyword>
<accession>A0A1J1H1P5</accession>
<feature type="region of interest" description="Disordered" evidence="6">
    <location>
        <begin position="296"/>
        <end position="321"/>
    </location>
</feature>
<sequence length="996" mass="120412">MIDKVCKIIENMVYEFNDLKRKELFNEHEIKMIANKRRQHEYNINSSSSLLLNFILYLEFEMNLENLREKRKEEKKIEYLDEIKKYKKLIKRNYTEFINLQGEIENNKNSKKCKKLKALINKNENEIKKYKNSILKMEKKLEILLQYSLSDNSLIKRIIKIFQVCLKKYFNNIQVWLQYLNFCYLKQKKEELENAILSSLKYHMKNELIWTIYLYYFYNIKKNIIHTRKLYVRAILFVPRSLYLNILYFNIEFDIFFKLLKNFKEEYKNCNNLDKFDDYCKKHKCEMDKNICESTNCNNNDNNNDNNNKNDNNNDNNNNNIKNDNINLNENFLKINSNENSNNEINIVKEEEKYGLDVIIFLVKKYLKTFQNDKSNLHIFIFLLLNVYLKIEKKKWVRNYILQYDDFKNIIFNSIEEHKMNQPCFYYYLFINECMKLSNFYFCEDSNFLHLKKNYYNDFETNYYKENIQKYFNLIELNNLLIELFNSFDKDIMIYFFCLFLTNLFDTFYEFNDISEVFKIDNNKNIPLQKKNEEIISTKTIINENFKDKIKEENNNLLEKKSDLQISSENKNILFFMKEPLLKSCEELEVFKFLKDEIFLCSNYKFHRINIEYIKQKDICIYNFLDKLNFTSYICLFENRHSLISKNNFIYDSEQVSKNKDILSSMLYFFLFNKNNLEKNYTERKESSINKDINFSEIKTNKKRKKMKEFLSDNIEESKRFKESENESTTADKKNIYENDNKNIYEHDSENKSESESDDESEEESDGESDDESDDESEKESDGESEEESDGESEEESDGESESESDDESEKESDDESEKDSNNESDDKNENKNECKFESKKEAKKKKKNGNDIENEDKKKVVNNLKKEKNSINKDKRNGNKELFHINNKINKEVKYHENNTDSEKKKILIKEIYIIDELLLLLDRGIDLFIKINILKCILNLIIFLNNKNITNYLKSIITHNYMKIKKNNLNNLLNKEINNLVYLYNRVYIDEFKM</sequence>
<dbReference type="VEuPathDB" id="PlasmoDB:PGAL8A_00503200"/>
<evidence type="ECO:0000313" key="9">
    <source>
        <dbReference type="Proteomes" id="UP000220797"/>
    </source>
</evidence>
<dbReference type="EMBL" id="CVMV01000110">
    <property type="protein sequence ID" value="CRG97459.1"/>
    <property type="molecule type" value="Genomic_DNA"/>
</dbReference>
<dbReference type="InterPro" id="IPR055347">
    <property type="entry name" value="UTP6_N"/>
</dbReference>
<dbReference type="GO" id="GO:0000462">
    <property type="term" value="P:maturation of SSU-rRNA from tricistronic rRNA transcript (SSU-rRNA, 5.8S rRNA, LSU-rRNA)"/>
    <property type="evidence" value="ECO:0007669"/>
    <property type="project" value="InterPro"/>
</dbReference>
<evidence type="ECO:0000256" key="5">
    <source>
        <dbReference type="SAM" id="Coils"/>
    </source>
</evidence>
<dbReference type="Pfam" id="PF08640">
    <property type="entry name" value="U3_assoc_6"/>
    <property type="match status" value="1"/>
</dbReference>
<feature type="compositionally biased region" description="Basic and acidic residues" evidence="6">
    <location>
        <begin position="819"/>
        <end position="841"/>
    </location>
</feature>
<keyword evidence="2" id="KW-0698">rRNA processing</keyword>
<gene>
    <name evidence="8" type="ORF">PGAL8A_00503200</name>
</gene>
<comment type="caution">
    <text evidence="8">The sequence shown here is derived from an EMBL/GenBank/DDBJ whole genome shotgun (WGS) entry which is preliminary data.</text>
</comment>
<dbReference type="GO" id="GO:0030515">
    <property type="term" value="F:snoRNA binding"/>
    <property type="evidence" value="ECO:0007669"/>
    <property type="project" value="InterPro"/>
</dbReference>
<evidence type="ECO:0000256" key="2">
    <source>
        <dbReference type="ARBA" id="ARBA00022552"/>
    </source>
</evidence>
<keyword evidence="5" id="KW-0175">Coiled coil</keyword>
<dbReference type="OMA" id="CLFENRH"/>
<feature type="compositionally biased region" description="Basic and acidic residues" evidence="6">
    <location>
        <begin position="856"/>
        <end position="878"/>
    </location>
</feature>
<feature type="compositionally biased region" description="Basic and acidic residues" evidence="6">
    <location>
        <begin position="718"/>
        <end position="755"/>
    </location>
</feature>
<dbReference type="OrthoDB" id="28112at2759"/>
<evidence type="ECO:0000256" key="3">
    <source>
        <dbReference type="ARBA" id="ARBA00022737"/>
    </source>
</evidence>
<evidence type="ECO:0000256" key="4">
    <source>
        <dbReference type="ARBA" id="ARBA00023242"/>
    </source>
</evidence>
<comment type="subcellular location">
    <subcellularLocation>
        <location evidence="1">Nucleus</location>
        <location evidence="1">Nucleolus</location>
    </subcellularLocation>
</comment>
<keyword evidence="3" id="KW-0677">Repeat</keyword>
<evidence type="ECO:0000313" key="8">
    <source>
        <dbReference type="EMBL" id="CRG97459.1"/>
    </source>
</evidence>
<proteinExistence type="predicted"/>